<dbReference type="GeneTree" id="ENSGT00950000183043"/>
<feature type="region of interest" description="Disordered" evidence="2">
    <location>
        <begin position="2158"/>
        <end position="2225"/>
    </location>
</feature>
<feature type="region of interest" description="Disordered" evidence="2">
    <location>
        <begin position="1396"/>
        <end position="1417"/>
    </location>
</feature>
<comment type="similarity">
    <text evidence="1">Belongs to the SPATA31 family.</text>
</comment>
<dbReference type="InParanoid" id="A0A803SLI0"/>
<feature type="domain" description="SPATA31" evidence="3">
    <location>
        <begin position="522"/>
        <end position="654"/>
    </location>
</feature>
<keyword evidence="5" id="KW-1185">Reference proteome</keyword>
<protein>
    <recommendedName>
        <fullName evidence="3">SPATA31 domain-containing protein</fullName>
    </recommendedName>
</protein>
<organism evidence="4 5">
    <name type="scientific">Anolis carolinensis</name>
    <name type="common">Green anole</name>
    <name type="synonym">American chameleon</name>
    <dbReference type="NCBI Taxonomy" id="28377"/>
    <lineage>
        <taxon>Eukaryota</taxon>
        <taxon>Metazoa</taxon>
        <taxon>Chordata</taxon>
        <taxon>Craniata</taxon>
        <taxon>Vertebrata</taxon>
        <taxon>Euteleostomi</taxon>
        <taxon>Lepidosauria</taxon>
        <taxon>Squamata</taxon>
        <taxon>Bifurcata</taxon>
        <taxon>Unidentata</taxon>
        <taxon>Episquamata</taxon>
        <taxon>Toxicofera</taxon>
        <taxon>Iguania</taxon>
        <taxon>Dactyloidae</taxon>
        <taxon>Anolis</taxon>
    </lineage>
</organism>
<feature type="domain" description="SPATA31" evidence="3">
    <location>
        <begin position="1289"/>
        <end position="1409"/>
    </location>
</feature>
<evidence type="ECO:0000256" key="1">
    <source>
        <dbReference type="ARBA" id="ARBA00035009"/>
    </source>
</evidence>
<feature type="region of interest" description="Disordered" evidence="2">
    <location>
        <begin position="672"/>
        <end position="694"/>
    </location>
</feature>
<dbReference type="PANTHER" id="PTHR21859">
    <property type="entry name" value="ACROSOME-SPECIFIC PROTEIN"/>
    <property type="match status" value="1"/>
</dbReference>
<feature type="domain" description="SPATA31" evidence="3">
    <location>
        <begin position="1578"/>
        <end position="1687"/>
    </location>
</feature>
<feature type="compositionally biased region" description="Low complexity" evidence="2">
    <location>
        <begin position="2179"/>
        <end position="2207"/>
    </location>
</feature>
<feature type="compositionally biased region" description="Acidic residues" evidence="2">
    <location>
        <begin position="62"/>
        <end position="73"/>
    </location>
</feature>
<dbReference type="PANTHER" id="PTHR21859:SF12">
    <property type="entry name" value="SPERMATOGENESIS-ASSOCIATED PROTEIN 31D1"/>
    <property type="match status" value="1"/>
</dbReference>
<gene>
    <name evidence="4" type="primary">LOC134294221</name>
</gene>
<evidence type="ECO:0000256" key="2">
    <source>
        <dbReference type="SAM" id="MobiDB-lite"/>
    </source>
</evidence>
<feature type="compositionally biased region" description="Low complexity" evidence="2">
    <location>
        <begin position="42"/>
        <end position="61"/>
    </location>
</feature>
<evidence type="ECO:0000313" key="5">
    <source>
        <dbReference type="Proteomes" id="UP000001646"/>
    </source>
</evidence>
<feature type="compositionally biased region" description="Low complexity" evidence="2">
    <location>
        <begin position="2031"/>
        <end position="2051"/>
    </location>
</feature>
<dbReference type="Ensembl" id="ENSACAT00000056125.1">
    <property type="protein sequence ID" value="ENSACAP00000023820.1"/>
    <property type="gene ID" value="ENSACAG00000039716.1"/>
</dbReference>
<feature type="compositionally biased region" description="Polar residues" evidence="2">
    <location>
        <begin position="125"/>
        <end position="139"/>
    </location>
</feature>
<feature type="region of interest" description="Disordered" evidence="2">
    <location>
        <begin position="2021"/>
        <end position="2054"/>
    </location>
</feature>
<feature type="region of interest" description="Disordered" evidence="2">
    <location>
        <begin position="40"/>
        <end position="83"/>
    </location>
</feature>
<feature type="compositionally biased region" description="Low complexity" evidence="2">
    <location>
        <begin position="1900"/>
        <end position="1914"/>
    </location>
</feature>
<accession>A0A803SLI0</accession>
<dbReference type="InterPro" id="IPR039509">
    <property type="entry name" value="SPATA31"/>
</dbReference>
<reference evidence="4" key="3">
    <citation type="submission" date="2025-09" db="UniProtKB">
        <authorList>
            <consortium name="Ensembl"/>
        </authorList>
    </citation>
    <scope>IDENTIFICATION</scope>
</reference>
<feature type="region of interest" description="Disordered" evidence="2">
    <location>
        <begin position="109"/>
        <end position="139"/>
    </location>
</feature>
<feature type="domain" description="SPATA31" evidence="3">
    <location>
        <begin position="753"/>
        <end position="856"/>
    </location>
</feature>
<feature type="domain" description="SPATA31" evidence="3">
    <location>
        <begin position="1008"/>
        <end position="1144"/>
    </location>
</feature>
<reference evidence="4" key="2">
    <citation type="submission" date="2025-08" db="UniProtKB">
        <authorList>
            <consortium name="Ensembl"/>
        </authorList>
    </citation>
    <scope>IDENTIFICATION</scope>
</reference>
<feature type="compositionally biased region" description="Basic and acidic residues" evidence="2">
    <location>
        <begin position="109"/>
        <end position="123"/>
    </location>
</feature>
<feature type="region of interest" description="Disordered" evidence="2">
    <location>
        <begin position="1867"/>
        <end position="1942"/>
    </location>
</feature>
<dbReference type="Proteomes" id="UP000001646">
    <property type="component" value="Unplaced"/>
</dbReference>
<proteinExistence type="inferred from homology"/>
<name>A0A803SLI0_ANOCA</name>
<evidence type="ECO:0000259" key="3">
    <source>
        <dbReference type="Pfam" id="PF14650"/>
    </source>
</evidence>
<reference evidence="4" key="1">
    <citation type="submission" date="2009-12" db="EMBL/GenBank/DDBJ databases">
        <title>The Genome Sequence of Anolis carolinensis (Green Anole Lizard).</title>
        <authorList>
            <consortium name="The Genome Sequencing Platform"/>
            <person name="Di Palma F."/>
            <person name="Alfoldi J."/>
            <person name="Heiman D."/>
            <person name="Young S."/>
            <person name="Grabherr M."/>
            <person name="Johnson J."/>
            <person name="Lander E.S."/>
            <person name="Lindblad-Toh K."/>
        </authorList>
    </citation>
    <scope>NUCLEOTIDE SEQUENCE [LARGE SCALE GENOMIC DNA]</scope>
    <source>
        <strain evidence="4">JBL SC #1</strain>
    </source>
</reference>
<feature type="compositionally biased region" description="Basic and acidic residues" evidence="2">
    <location>
        <begin position="1915"/>
        <end position="1932"/>
    </location>
</feature>
<evidence type="ECO:0000313" key="4">
    <source>
        <dbReference type="Ensembl" id="ENSACAP00000023820.1"/>
    </source>
</evidence>
<feature type="region of interest" description="Disordered" evidence="2">
    <location>
        <begin position="1667"/>
        <end position="1719"/>
    </location>
</feature>
<dbReference type="Pfam" id="PF14650">
    <property type="entry name" value="FAM75"/>
    <property type="match status" value="5"/>
</dbReference>
<sequence length="2225" mass="251454">MACPYCPRLCCHLQAEEAAKSLTSKTVNFSLSEEEEDEEDLFLSSCSSFSSSSSLSSQDLETSSEEEEEEEDNDQHQPRKRQWARRRLRKLKPVVEGLRTLPFVEEGHLDGVKSGRAGRDHQHPPFSNSTAPKDGSLHTSHPFQVRIRVHSGKKSLQTGHKTIPKLVVTSQKTTAPEEEVKRPMPKLILHNSRPECSGPSLLLRWKTNCVVMNLKCKSLQVVWNHQTQCHQSLPKTALIPLQPRPDIPPRRHGVVEFRGVKTPYCLHRARQLLESHRIGGKLWHQRGQPRLVPWSLGSFDVLLGSSQSFICRETAQQLDNHIKRKMAERVFGLPRRVMDSLNRFMPAPLAIPEVPTDNREASTSLQSEISWTTSTAALSFIQGQCPGSGQPSTMQRLISKYSVQIHLKLAGVAFKVPPVTADQVRECQSLPKMISRGMKTHQLRTQELSFVEREALGHLELNLIHKDLIFKWGLPTLYQTSLSFLSASVWCQAGPPSSTWRSTSVGFPSTKTLWFIGQGAQMELEWHIRWKRLQHLWGLPRLVQRSLRRLSPEAPHMQRPGQMEVVVLPAQLSFLSDVTKQQLERNLRKRIIFRQWCLPKRVLESLWLLCPEMVRTVDVERRLRSRAEPAPRQPRVFPTPRCEALEKMVLHLEKKCLEVQLGVPLALTQPPSPTLRRPLPQKIFPGQRCPKPRSHSLTFGRQEDMDRLELTLRHNHLTSLWGRGTRFLEDLGPRAPRAPSCFQPPRPKQAKALPLSEEETPFLQTQEREALELHVKSKRLRHEWRLPGLLERSLSGFRPAPRLQTGPSKLGISIDVLRQDPCFLPQSTFQRLDFHLQRMKLQRQWGLPKRVLGSLKGLCPGIMVGPPDVHQTEDGVALSQGPGHHVNPGLSIPGRTEGKLLPMLAPNIMNRMEVHWARKSMEVHLELVPDMVRRSWLQMPLLSRQPLPRNIPPGLMPQKVRTSSFPFLHAGELDKIEMSVKCHHMAFLWGLGTLHVEALSGMMEPKPTPEHPGPRGSCIAFSESETPFLLEEERQALETHVSTKKIHHAWALPGLAQKSIMAFMPEPPQAPFHQKTTIDIEIIPGELSFLSQKVSSVLEFHIHKRTIKQQWGLPRRVLQSLRLMAPRDGSHHQEPSDGQSWRSSLQWPVHGETPIGSWPMGARGAEQDILRRGAESILNTEILRKMAKKGTEMFFEAPSTATEASCEDGGPQTGQAFLKVIPAGHGTRKPQSTSLTRVSHKEMGRMELDVQSHHLSPLWGMSKTYKEGLPGMGRASSNLPHKYRQVDIEFLEIQTPFILKEVREALELHVTKKRIQHAWALPGLVQTSVMAFMPEPPQAPFHQKTTIDIEIIPGELSFLSQEVSSVLEFHIHKRTIKQQWGLPRRVLQSLRLMAPRDGGLHQEPSDGQSRRSSLRGLGLGTTTIGSWPMDARGTAQEILKKRGAVDMLDAERVKKVEHHVAKKHMEIHFRVSSVDTGVSGEDGGPLARQSLPKLIPPGHGSRQPRSTALTMVSHKEMGRMELAVQRCHLASLWGLVGTYIEGLAGMGPGLSTRLPRYTQVDVEFLEIETPFLPKDRREALEFHVTWKRIHHTWSLPGLVQRSLQAFLAPSLLVPTSKDHPVGTVQEIGIQSNRPSFFSDSVQKDLEASLKKMAIRRQWGLPKRVQNSLRAVSPATPATRAQWPHQEESRSAKPARGGHGLKMETTPPREGPRQKKAVQRLSKLDPVFRQKQLRSPFLPFLEEKMVDMMDMNIRYKYLRYLWGFPSDHAGSLYWRHWRAKSRPNVKKVPMTTKTLEIGRAPMVPKGHGVRNQPRSMAKVSAGLKAMDPTASHKGNRELEEFYITQKKICYQQGLQNFSATLNASALKTQVSPETPEEETLETREEEMPLLGGSQGIEQTLSERSSISGESSPQIIEEPREQPQRKLHGRHLEAKASTGGQTMDLRAFQEGNRGLLEFHIMHKQICRRWQDSLAAYSPPDFTFQVNTEISPEETLETTEKEMASSEGSHEVTRVWSEQRSQLWDKIDATDGQSRSTTTEGRSSSESVHTSEGSAVERVLAVTPEPLSPSAAKEETVPDTYLSSWATEDYSTTDDQGGLLHPYVPSSQEDLLQPSQATTHQTRIYARAVRSFFQLVDIVEDGLVVGLTQEQKKILRWRAREQESRLCSGRGPTEAPTEATLDSESSSWTSEDTNSSSWTTVDTDSSSWTTEEYESMPGSPQPHDEESH</sequence>